<keyword evidence="2" id="KW-1185">Reference proteome</keyword>
<protein>
    <submittedName>
        <fullName evidence="1">Uncharacterized protein</fullName>
    </submittedName>
</protein>
<proteinExistence type="predicted"/>
<evidence type="ECO:0000313" key="1">
    <source>
        <dbReference type="EMBL" id="PIA16611.1"/>
    </source>
</evidence>
<gene>
    <name evidence="1" type="ORF">COEREDRAFT_81256</name>
</gene>
<dbReference type="AlphaFoldDB" id="A0A2G5BC86"/>
<sequence length="80" mass="9354">MGRCTASERHYKRFRKPRSALQSTYTTQKHVARMRGFENWPLLTRSHSKLRETRTESSLDKVSGGQQLGACKWRASWDVI</sequence>
<dbReference type="Proteomes" id="UP000242474">
    <property type="component" value="Unassembled WGS sequence"/>
</dbReference>
<evidence type="ECO:0000313" key="2">
    <source>
        <dbReference type="Proteomes" id="UP000242474"/>
    </source>
</evidence>
<reference evidence="1 2" key="1">
    <citation type="journal article" date="2015" name="Genome Biol. Evol.">
        <title>Phylogenomic analyses indicate that early fungi evolved digesting cell walls of algal ancestors of land plants.</title>
        <authorList>
            <person name="Chang Y."/>
            <person name="Wang S."/>
            <person name="Sekimoto S."/>
            <person name="Aerts A.L."/>
            <person name="Choi C."/>
            <person name="Clum A."/>
            <person name="LaButti K.M."/>
            <person name="Lindquist E.A."/>
            <person name="Yee Ngan C."/>
            <person name="Ohm R.A."/>
            <person name="Salamov A.A."/>
            <person name="Grigoriev I.V."/>
            <person name="Spatafora J.W."/>
            <person name="Berbee M.L."/>
        </authorList>
    </citation>
    <scope>NUCLEOTIDE SEQUENCE [LARGE SCALE GENOMIC DNA]</scope>
    <source>
        <strain evidence="1 2">NRRL 1564</strain>
    </source>
</reference>
<name>A0A2G5BC86_COERN</name>
<accession>A0A2G5BC86</accession>
<organism evidence="1 2">
    <name type="scientific">Coemansia reversa (strain ATCC 12441 / NRRL 1564)</name>
    <dbReference type="NCBI Taxonomy" id="763665"/>
    <lineage>
        <taxon>Eukaryota</taxon>
        <taxon>Fungi</taxon>
        <taxon>Fungi incertae sedis</taxon>
        <taxon>Zoopagomycota</taxon>
        <taxon>Kickxellomycotina</taxon>
        <taxon>Kickxellomycetes</taxon>
        <taxon>Kickxellales</taxon>
        <taxon>Kickxellaceae</taxon>
        <taxon>Coemansia</taxon>
    </lineage>
</organism>
<dbReference type="EMBL" id="KZ303499">
    <property type="protein sequence ID" value="PIA16611.1"/>
    <property type="molecule type" value="Genomic_DNA"/>
</dbReference>